<feature type="domain" description="N-acetyltransferase" evidence="1">
    <location>
        <begin position="7"/>
        <end position="163"/>
    </location>
</feature>
<dbReference type="Pfam" id="PF00583">
    <property type="entry name" value="Acetyltransf_1"/>
    <property type="match status" value="1"/>
</dbReference>
<dbReference type="CDD" id="cd04301">
    <property type="entry name" value="NAT_SF"/>
    <property type="match status" value="1"/>
</dbReference>
<dbReference type="PROSITE" id="PS51186">
    <property type="entry name" value="GNAT"/>
    <property type="match status" value="1"/>
</dbReference>
<dbReference type="InterPro" id="IPR016181">
    <property type="entry name" value="Acyl_CoA_acyltransferase"/>
</dbReference>
<protein>
    <recommendedName>
        <fullName evidence="1">N-acetyltransferase domain-containing protein</fullName>
    </recommendedName>
</protein>
<dbReference type="InterPro" id="IPR052777">
    <property type="entry name" value="Acetyltransferase_Enz"/>
</dbReference>
<dbReference type="SUPFAM" id="SSF55729">
    <property type="entry name" value="Acyl-CoA N-acyltransferases (Nat)"/>
    <property type="match status" value="1"/>
</dbReference>
<keyword evidence="3" id="KW-1185">Reference proteome</keyword>
<evidence type="ECO:0000313" key="3">
    <source>
        <dbReference type="Proteomes" id="UP001166286"/>
    </source>
</evidence>
<dbReference type="GO" id="GO:0016747">
    <property type="term" value="F:acyltransferase activity, transferring groups other than amino-acyl groups"/>
    <property type="evidence" value="ECO:0007669"/>
    <property type="project" value="InterPro"/>
</dbReference>
<gene>
    <name evidence="2" type="ORF">JMJ35_002020</name>
</gene>
<comment type="caution">
    <text evidence="2">The sequence shown here is derived from an EMBL/GenBank/DDBJ whole genome shotgun (WGS) entry which is preliminary data.</text>
</comment>
<dbReference type="PANTHER" id="PTHR43305">
    <property type="entry name" value="FAMILY N-ACETYLTRANSFERASE, PUTATIVE (AFU_ORTHOLOGUE AFUA_2G01380)-RELATED"/>
    <property type="match status" value="1"/>
</dbReference>
<proteinExistence type="predicted"/>
<dbReference type="Proteomes" id="UP001166286">
    <property type="component" value="Unassembled WGS sequence"/>
</dbReference>
<sequence length="169" mass="18458">MNTAETLIISPARSPEDIETCRYLFSAYAQSLGIDLSFQDFPSELASLPGKYAPPTGEILLAKEPNGKAVGCVAVRPLPLHKACCEMKRLYVLPAGRGLGIGKKLVPAITEVATRLGYREMRLDTLPHMVEAVKLYENEGFVRTDPYYATPLTGTIFLAKRLQAVSGLD</sequence>
<dbReference type="EMBL" id="JAFEKC020000003">
    <property type="protein sequence ID" value="KAK0515986.1"/>
    <property type="molecule type" value="Genomic_DNA"/>
</dbReference>
<dbReference type="Gene3D" id="3.40.630.30">
    <property type="match status" value="1"/>
</dbReference>
<dbReference type="InterPro" id="IPR000182">
    <property type="entry name" value="GNAT_dom"/>
</dbReference>
<reference evidence="2" key="1">
    <citation type="submission" date="2023-03" db="EMBL/GenBank/DDBJ databases">
        <title>Complete genome of Cladonia borealis.</title>
        <authorList>
            <person name="Park H."/>
        </authorList>
    </citation>
    <scope>NUCLEOTIDE SEQUENCE</scope>
    <source>
        <strain evidence="2">ANT050790</strain>
    </source>
</reference>
<dbReference type="PANTHER" id="PTHR43305:SF1">
    <property type="entry name" value="FAMILY N-ACETYLTRANSFERASE, PUTATIVE (AFU_ORTHOLOGUE AFUA_2G01380)-RELATED"/>
    <property type="match status" value="1"/>
</dbReference>
<evidence type="ECO:0000313" key="2">
    <source>
        <dbReference type="EMBL" id="KAK0515986.1"/>
    </source>
</evidence>
<organism evidence="2 3">
    <name type="scientific">Cladonia borealis</name>
    <dbReference type="NCBI Taxonomy" id="184061"/>
    <lineage>
        <taxon>Eukaryota</taxon>
        <taxon>Fungi</taxon>
        <taxon>Dikarya</taxon>
        <taxon>Ascomycota</taxon>
        <taxon>Pezizomycotina</taxon>
        <taxon>Lecanoromycetes</taxon>
        <taxon>OSLEUM clade</taxon>
        <taxon>Lecanoromycetidae</taxon>
        <taxon>Lecanorales</taxon>
        <taxon>Lecanorineae</taxon>
        <taxon>Cladoniaceae</taxon>
        <taxon>Cladonia</taxon>
    </lineage>
</organism>
<accession>A0AA39R8F4</accession>
<evidence type="ECO:0000259" key="1">
    <source>
        <dbReference type="PROSITE" id="PS51186"/>
    </source>
</evidence>
<name>A0AA39R8F4_9LECA</name>
<dbReference type="AlphaFoldDB" id="A0AA39R8F4"/>